<keyword evidence="2" id="KW-1185">Reference proteome</keyword>
<dbReference type="EMBL" id="JACEFO010002063">
    <property type="protein sequence ID" value="KAF8686687.1"/>
    <property type="molecule type" value="Genomic_DNA"/>
</dbReference>
<reference evidence="1" key="1">
    <citation type="submission" date="2020-07" db="EMBL/GenBank/DDBJ databases">
        <title>Genome sequence and genetic diversity analysis of an under-domesticated orphan crop, white fonio (Digitaria exilis).</title>
        <authorList>
            <person name="Bennetzen J.L."/>
            <person name="Chen S."/>
            <person name="Ma X."/>
            <person name="Wang X."/>
            <person name="Yssel A.E.J."/>
            <person name="Chaluvadi S.R."/>
            <person name="Johnson M."/>
            <person name="Gangashetty P."/>
            <person name="Hamidou F."/>
            <person name="Sanogo M.D."/>
            <person name="Zwaenepoel A."/>
            <person name="Wallace J."/>
            <person name="Van De Peer Y."/>
            <person name="Van Deynze A."/>
        </authorList>
    </citation>
    <scope>NUCLEOTIDE SEQUENCE</scope>
    <source>
        <tissue evidence="1">Leaves</tissue>
    </source>
</reference>
<comment type="caution">
    <text evidence="1">The sequence shown here is derived from an EMBL/GenBank/DDBJ whole genome shotgun (WGS) entry which is preliminary data.</text>
</comment>
<evidence type="ECO:0000313" key="1">
    <source>
        <dbReference type="EMBL" id="KAF8686687.1"/>
    </source>
</evidence>
<name>A0A835EG83_9POAL</name>
<dbReference type="Proteomes" id="UP000636709">
    <property type="component" value="Unassembled WGS sequence"/>
</dbReference>
<organism evidence="1 2">
    <name type="scientific">Digitaria exilis</name>
    <dbReference type="NCBI Taxonomy" id="1010633"/>
    <lineage>
        <taxon>Eukaryota</taxon>
        <taxon>Viridiplantae</taxon>
        <taxon>Streptophyta</taxon>
        <taxon>Embryophyta</taxon>
        <taxon>Tracheophyta</taxon>
        <taxon>Spermatophyta</taxon>
        <taxon>Magnoliopsida</taxon>
        <taxon>Liliopsida</taxon>
        <taxon>Poales</taxon>
        <taxon>Poaceae</taxon>
        <taxon>PACMAD clade</taxon>
        <taxon>Panicoideae</taxon>
        <taxon>Panicodae</taxon>
        <taxon>Paniceae</taxon>
        <taxon>Anthephorinae</taxon>
        <taxon>Digitaria</taxon>
    </lineage>
</organism>
<evidence type="ECO:0000313" key="2">
    <source>
        <dbReference type="Proteomes" id="UP000636709"/>
    </source>
</evidence>
<dbReference type="AlphaFoldDB" id="A0A835EG83"/>
<gene>
    <name evidence="1" type="ORF">HU200_043520</name>
</gene>
<dbReference type="OrthoDB" id="640564at2759"/>
<protein>
    <submittedName>
        <fullName evidence="1">Uncharacterized protein</fullName>
    </submittedName>
</protein>
<proteinExistence type="predicted"/>
<sequence length="48" mass="5457">MLGLPKELKRAKASIMIHTIWNVWKERNRRVFSRSGDFTNAGAGIDKG</sequence>
<accession>A0A835EG83</accession>